<proteinExistence type="predicted"/>
<feature type="domain" description="ParB-like N-terminal" evidence="1">
    <location>
        <begin position="1"/>
        <end position="53"/>
    </location>
</feature>
<dbReference type="SUPFAM" id="SSF110849">
    <property type="entry name" value="ParB/Sulfiredoxin"/>
    <property type="match status" value="1"/>
</dbReference>
<name>X1B563_9ZZZZ</name>
<gene>
    <name evidence="2" type="ORF">S01H4_23619</name>
</gene>
<accession>X1B563</accession>
<dbReference type="GO" id="GO:0045881">
    <property type="term" value="P:positive regulation of sporulation resulting in formation of a cellular spore"/>
    <property type="evidence" value="ECO:0007669"/>
    <property type="project" value="TreeGrafter"/>
</dbReference>
<comment type="caution">
    <text evidence="2">The sequence shown here is derived from an EMBL/GenBank/DDBJ whole genome shotgun (WGS) entry which is preliminary data.</text>
</comment>
<dbReference type="InterPro" id="IPR003115">
    <property type="entry name" value="ParB_N"/>
</dbReference>
<evidence type="ECO:0000313" key="2">
    <source>
        <dbReference type="EMBL" id="GAG79323.1"/>
    </source>
</evidence>
<protein>
    <recommendedName>
        <fullName evidence="1">ParB-like N-terminal domain-containing protein</fullName>
    </recommendedName>
</protein>
<dbReference type="Gene3D" id="3.90.1530.10">
    <property type="entry name" value="Conserved hypothetical protein from pyrococcus furiosus pfu- 392566-001, ParB domain"/>
    <property type="match status" value="1"/>
</dbReference>
<organism evidence="2">
    <name type="scientific">marine sediment metagenome</name>
    <dbReference type="NCBI Taxonomy" id="412755"/>
    <lineage>
        <taxon>unclassified sequences</taxon>
        <taxon>metagenomes</taxon>
        <taxon>ecological metagenomes</taxon>
    </lineage>
</organism>
<evidence type="ECO:0000259" key="1">
    <source>
        <dbReference type="Pfam" id="PF02195"/>
    </source>
</evidence>
<reference evidence="2" key="1">
    <citation type="journal article" date="2014" name="Front. Microbiol.">
        <title>High frequency of phylogenetically diverse reductive dehalogenase-homologous genes in deep subseafloor sedimentary metagenomes.</title>
        <authorList>
            <person name="Kawai M."/>
            <person name="Futagami T."/>
            <person name="Toyoda A."/>
            <person name="Takaki Y."/>
            <person name="Nishi S."/>
            <person name="Hori S."/>
            <person name="Arai W."/>
            <person name="Tsubouchi T."/>
            <person name="Morono Y."/>
            <person name="Uchiyama I."/>
            <person name="Ito T."/>
            <person name="Fujiyama A."/>
            <person name="Inagaki F."/>
            <person name="Takami H."/>
        </authorList>
    </citation>
    <scope>NUCLEOTIDE SEQUENCE</scope>
    <source>
        <strain evidence="2">Expedition CK06-06</strain>
    </source>
</reference>
<dbReference type="GO" id="GO:0005694">
    <property type="term" value="C:chromosome"/>
    <property type="evidence" value="ECO:0007669"/>
    <property type="project" value="TreeGrafter"/>
</dbReference>
<dbReference type="PANTHER" id="PTHR33375:SF1">
    <property type="entry name" value="CHROMOSOME-PARTITIONING PROTEIN PARB-RELATED"/>
    <property type="match status" value="1"/>
</dbReference>
<feature type="non-terminal residue" evidence="2">
    <location>
        <position position="1"/>
    </location>
</feature>
<dbReference type="PANTHER" id="PTHR33375">
    <property type="entry name" value="CHROMOSOME-PARTITIONING PROTEIN PARB-RELATED"/>
    <property type="match status" value="1"/>
</dbReference>
<dbReference type="GO" id="GO:0007059">
    <property type="term" value="P:chromosome segregation"/>
    <property type="evidence" value="ECO:0007669"/>
    <property type="project" value="TreeGrafter"/>
</dbReference>
<dbReference type="EMBL" id="BART01010983">
    <property type="protein sequence ID" value="GAG79323.1"/>
    <property type="molecule type" value="Genomic_DNA"/>
</dbReference>
<sequence>ELPINKIIPSVFQPRETFDKGELRELADSMKEHGLINPISVKEKKGKKKGEKRVRYVIKK</sequence>
<dbReference type="AlphaFoldDB" id="X1B563"/>
<dbReference type="InterPro" id="IPR036086">
    <property type="entry name" value="ParB/Sulfiredoxin_sf"/>
</dbReference>
<dbReference type="Pfam" id="PF02195">
    <property type="entry name" value="ParB_N"/>
    <property type="match status" value="1"/>
</dbReference>
<dbReference type="InterPro" id="IPR050336">
    <property type="entry name" value="Chromosome_partition/occlusion"/>
</dbReference>